<evidence type="ECO:0000313" key="1">
    <source>
        <dbReference type="EMBL" id="SDN04686.1"/>
    </source>
</evidence>
<reference evidence="1 2" key="1">
    <citation type="submission" date="2016-10" db="EMBL/GenBank/DDBJ databases">
        <authorList>
            <person name="de Groot N.N."/>
        </authorList>
    </citation>
    <scope>NUCLEOTIDE SEQUENCE [LARGE SCALE GENOMIC DNA]</scope>
    <source>
        <strain evidence="1 2">DSM 1736</strain>
    </source>
</reference>
<proteinExistence type="predicted"/>
<keyword evidence="2" id="KW-1185">Reference proteome</keyword>
<evidence type="ECO:0000313" key="2">
    <source>
        <dbReference type="Proteomes" id="UP000214880"/>
    </source>
</evidence>
<organism evidence="1 2">
    <name type="scientific">Dendrosporobacter quercicolus</name>
    <dbReference type="NCBI Taxonomy" id="146817"/>
    <lineage>
        <taxon>Bacteria</taxon>
        <taxon>Bacillati</taxon>
        <taxon>Bacillota</taxon>
        <taxon>Negativicutes</taxon>
        <taxon>Selenomonadales</taxon>
        <taxon>Sporomusaceae</taxon>
        <taxon>Dendrosporobacter</taxon>
    </lineage>
</organism>
<name>A0A1G9Y7R5_9FIRM</name>
<accession>A0A1G9Y7R5</accession>
<dbReference type="EMBL" id="FNHB01000011">
    <property type="protein sequence ID" value="SDN04686.1"/>
    <property type="molecule type" value="Genomic_DNA"/>
</dbReference>
<dbReference type="Proteomes" id="UP000214880">
    <property type="component" value="Unassembled WGS sequence"/>
</dbReference>
<protein>
    <submittedName>
        <fullName evidence="1">Uncharacterized protein</fullName>
    </submittedName>
</protein>
<sequence>MYCLMYNLKRVLNLLGTEKLIEAIKRIAVLPVARSTAILFIVQFDLI</sequence>
<gene>
    <name evidence="1" type="ORF">SAMN04488502_1112</name>
</gene>
<dbReference type="AlphaFoldDB" id="A0A1G9Y7R5"/>